<dbReference type="Proteomes" id="UP001200307">
    <property type="component" value="Unassembled WGS sequence"/>
</dbReference>
<evidence type="ECO:0000313" key="6">
    <source>
        <dbReference type="Proteomes" id="UP000261245"/>
    </source>
</evidence>
<dbReference type="EMBL" id="QSUC01000031">
    <property type="protein sequence ID" value="RGN06712.1"/>
    <property type="molecule type" value="Genomic_DNA"/>
</dbReference>
<comment type="caution">
    <text evidence="3">The sequence shown here is derived from an EMBL/GenBank/DDBJ whole genome shotgun (WGS) entry which is preliminary data.</text>
</comment>
<evidence type="ECO:0000313" key="3">
    <source>
        <dbReference type="EMBL" id="MCP9500363.1"/>
    </source>
</evidence>
<gene>
    <name evidence="5" type="ORF">DXB80_10860</name>
    <name evidence="2" type="ORF">LYY06_05765</name>
    <name evidence="4" type="ORF">NNC68_09320</name>
    <name evidence="3" type="ORF">NND11_02145</name>
</gene>
<name>A0AA93BBK6_9BACT</name>
<dbReference type="Pfam" id="PF14511">
    <property type="entry name" value="RE_EcoO109I"/>
    <property type="match status" value="1"/>
</dbReference>
<dbReference type="InterPro" id="IPR012297">
    <property type="entry name" value="EcoO109IR_cat_dom_sf"/>
</dbReference>
<dbReference type="InterPro" id="IPR032793">
    <property type="entry name" value="RE_EcoO109IR"/>
</dbReference>
<evidence type="ECO:0000313" key="4">
    <source>
        <dbReference type="EMBL" id="MCP9549670.1"/>
    </source>
</evidence>
<dbReference type="Proteomes" id="UP001206014">
    <property type="component" value="Unassembled WGS sequence"/>
</dbReference>
<dbReference type="SUPFAM" id="SSF52980">
    <property type="entry name" value="Restriction endonuclease-like"/>
    <property type="match status" value="1"/>
</dbReference>
<dbReference type="GO" id="GO:0004519">
    <property type="term" value="F:endonuclease activity"/>
    <property type="evidence" value="ECO:0007669"/>
    <property type="project" value="UniProtKB-KW"/>
</dbReference>
<sequence length="238" mass="26588">MTEQQKQAIIESGKQYFRSIIIPNHLKNLNKLHLSSFDINPFLINYLAAFLCGNTQPTSLAKALVYPRILGTSLNTSFGQNVQVFISQLQEVVGGASGIDGIDIEFIDAIDGRRKYCQCKAGPKTINKDDITTILSHFKYLMNKSRLDRMGLQFDDLVVGVLYGAKENLSAFYKAIDTHYPVLCGSEFWMHLTGDKDFYHRLAKAFGEVVDEDGIDGSALILAKVEEIAEEIRQKGSL</sequence>
<dbReference type="EMBL" id="JAJTVO010000007">
    <property type="protein sequence ID" value="MCE4121776.1"/>
    <property type="molecule type" value="Genomic_DNA"/>
</dbReference>
<dbReference type="Proteomes" id="UP001205506">
    <property type="component" value="Unassembled WGS sequence"/>
</dbReference>
<dbReference type="CDD" id="cd22346">
    <property type="entry name" value="PDDEXK_nuclease"/>
    <property type="match status" value="1"/>
</dbReference>
<evidence type="ECO:0000313" key="5">
    <source>
        <dbReference type="EMBL" id="RGN06712.1"/>
    </source>
</evidence>
<feature type="domain" description="Type II restriction endonuclease EcoO109IR" evidence="1">
    <location>
        <begin position="56"/>
        <end position="208"/>
    </location>
</feature>
<dbReference type="InterPro" id="IPR011335">
    <property type="entry name" value="Restrct_endonuc-II-like"/>
</dbReference>
<dbReference type="EMBL" id="JANDXR010000001">
    <property type="protein sequence ID" value="MCP9500363.1"/>
    <property type="molecule type" value="Genomic_DNA"/>
</dbReference>
<dbReference type="Gene3D" id="3.40.1560.10">
    <property type="entry name" value="type ii restriction endonuclease, domain 2"/>
    <property type="match status" value="1"/>
</dbReference>
<protein>
    <submittedName>
        <fullName evidence="2 3">Restriction endonuclease</fullName>
    </submittedName>
</protein>
<dbReference type="Proteomes" id="UP000261245">
    <property type="component" value="Unassembled WGS sequence"/>
</dbReference>
<evidence type="ECO:0000313" key="2">
    <source>
        <dbReference type="EMBL" id="MCE4121776.1"/>
    </source>
</evidence>
<dbReference type="AlphaFoldDB" id="A0AA93BBK6"/>
<accession>A0AA93BBK6</accession>
<reference evidence="3" key="3">
    <citation type="submission" date="2022-07" db="EMBL/GenBank/DDBJ databases">
        <title>Prevotella copri.</title>
        <authorList>
            <person name="Yang C."/>
        </authorList>
    </citation>
    <scope>NUCLEOTIDE SEQUENCE</scope>
    <source>
        <strain evidence="4">HF1805</strain>
        <strain evidence="3">HF88</strain>
    </source>
</reference>
<dbReference type="RefSeq" id="WP_117728677.1">
    <property type="nucleotide sequence ID" value="NZ_CP134814.1"/>
</dbReference>
<reference evidence="5 6" key="1">
    <citation type="submission" date="2018-08" db="EMBL/GenBank/DDBJ databases">
        <title>A genome reference for cultivated species of the human gut microbiota.</title>
        <authorList>
            <person name="Zou Y."/>
            <person name="Xue W."/>
            <person name="Luo G."/>
        </authorList>
    </citation>
    <scope>NUCLEOTIDE SEQUENCE [LARGE SCALE GENOMIC DNA]</scope>
    <source>
        <strain evidence="5 6">OM06-11</strain>
    </source>
</reference>
<organism evidence="3 7">
    <name type="scientific">Segatella copri</name>
    <dbReference type="NCBI Taxonomy" id="165179"/>
    <lineage>
        <taxon>Bacteria</taxon>
        <taxon>Pseudomonadati</taxon>
        <taxon>Bacteroidota</taxon>
        <taxon>Bacteroidia</taxon>
        <taxon>Bacteroidales</taxon>
        <taxon>Prevotellaceae</taxon>
        <taxon>Segatella</taxon>
    </lineage>
</organism>
<dbReference type="EMBL" id="JANDWU010000015">
    <property type="protein sequence ID" value="MCP9549670.1"/>
    <property type="molecule type" value="Genomic_DNA"/>
</dbReference>
<keyword evidence="3" id="KW-0378">Hydrolase</keyword>
<reference evidence="2" key="2">
    <citation type="submission" date="2021-12" db="EMBL/GenBank/DDBJ databases">
        <authorList>
            <person name="Lv X."/>
        </authorList>
    </citation>
    <scope>NUCLEOTIDE SEQUENCE</scope>
    <source>
        <strain evidence="2">HF2106</strain>
    </source>
</reference>
<keyword evidence="3" id="KW-0255">Endonuclease</keyword>
<evidence type="ECO:0000259" key="1">
    <source>
        <dbReference type="Pfam" id="PF14511"/>
    </source>
</evidence>
<keyword evidence="3" id="KW-0540">Nuclease</keyword>
<proteinExistence type="predicted"/>
<evidence type="ECO:0000313" key="7">
    <source>
        <dbReference type="Proteomes" id="UP001206014"/>
    </source>
</evidence>